<feature type="transmembrane region" description="Helical" evidence="5">
    <location>
        <begin position="12"/>
        <end position="35"/>
    </location>
</feature>
<dbReference type="GO" id="GO:0007189">
    <property type="term" value="P:adenylate cyclase-activating G protein-coupled receptor signaling pathway"/>
    <property type="evidence" value="ECO:0007669"/>
    <property type="project" value="TreeGrafter"/>
</dbReference>
<evidence type="ECO:0000256" key="3">
    <source>
        <dbReference type="ARBA" id="ARBA00022989"/>
    </source>
</evidence>
<proteinExistence type="predicted"/>
<protein>
    <submittedName>
        <fullName evidence="6">Uncharacterized protein</fullName>
    </submittedName>
</protein>
<organism evidence="6 7">
    <name type="scientific">Mycena venus</name>
    <dbReference type="NCBI Taxonomy" id="2733690"/>
    <lineage>
        <taxon>Eukaryota</taxon>
        <taxon>Fungi</taxon>
        <taxon>Dikarya</taxon>
        <taxon>Basidiomycota</taxon>
        <taxon>Agaricomycotina</taxon>
        <taxon>Agaricomycetes</taxon>
        <taxon>Agaricomycetidae</taxon>
        <taxon>Agaricales</taxon>
        <taxon>Marasmiineae</taxon>
        <taxon>Mycenaceae</taxon>
        <taxon>Mycena</taxon>
    </lineage>
</organism>
<feature type="transmembrane region" description="Helical" evidence="5">
    <location>
        <begin position="47"/>
        <end position="67"/>
    </location>
</feature>
<evidence type="ECO:0000256" key="2">
    <source>
        <dbReference type="ARBA" id="ARBA00022692"/>
    </source>
</evidence>
<dbReference type="EMBL" id="JACAZI010000030">
    <property type="protein sequence ID" value="KAF7333179.1"/>
    <property type="molecule type" value="Genomic_DNA"/>
</dbReference>
<comment type="caution">
    <text evidence="6">The sequence shown here is derived from an EMBL/GenBank/DDBJ whole genome shotgun (WGS) entry which is preliminary data.</text>
</comment>
<dbReference type="PANTHER" id="PTHR23112">
    <property type="entry name" value="G PROTEIN-COUPLED RECEPTOR 157-RELATED"/>
    <property type="match status" value="1"/>
</dbReference>
<keyword evidence="2 5" id="KW-0812">Transmembrane</keyword>
<dbReference type="OrthoDB" id="3251871at2759"/>
<feature type="transmembrane region" description="Helical" evidence="5">
    <location>
        <begin position="234"/>
        <end position="256"/>
    </location>
</feature>
<evidence type="ECO:0000256" key="1">
    <source>
        <dbReference type="ARBA" id="ARBA00004141"/>
    </source>
</evidence>
<sequence>MSASFDDHLRDMVLGFLIPGIVLSAMVLMAFAYTSSQSRSRPYLNRVSFRLLVYAMISNFILSVTLIPMEMLMKGPISPAECGFAAFASNASLLFSACMYSCMAINLQLVLIHRVNGLKMEKYYVIGSSLLVGFCTIVPLAAGQFQGLYDNLCWYSNPDPVLRFRWIVGTQTFWMLLMASSELICFVILILYMLRRLMSMKRIRSDISASMTTLQHATYSVAPILQFRRIILRITLYPVLSCILNLSGSILDLYLAKHLENTDLNFRLYAVDQCIFNARPFLYGLLAATDPSFIRAIGALRNPHPSTGSDNSQSSSTTKSQFWSSFTISSIYKQTLTDRNKTQGESTESMVMHSLNAPERSQQTEVDVLHTHTHRDPEEGMELYSNVEGPKDGIEHQI</sequence>
<gene>
    <name evidence="6" type="ORF">MVEN_02383700</name>
</gene>
<evidence type="ECO:0000256" key="5">
    <source>
        <dbReference type="SAM" id="Phobius"/>
    </source>
</evidence>
<dbReference type="AlphaFoldDB" id="A0A8H6X2R3"/>
<dbReference type="GO" id="GO:0005886">
    <property type="term" value="C:plasma membrane"/>
    <property type="evidence" value="ECO:0007669"/>
    <property type="project" value="TreeGrafter"/>
</dbReference>
<feature type="transmembrane region" description="Helical" evidence="5">
    <location>
        <begin position="87"/>
        <end position="111"/>
    </location>
</feature>
<dbReference type="Proteomes" id="UP000620124">
    <property type="component" value="Unassembled WGS sequence"/>
</dbReference>
<evidence type="ECO:0000256" key="4">
    <source>
        <dbReference type="ARBA" id="ARBA00023136"/>
    </source>
</evidence>
<feature type="transmembrane region" description="Helical" evidence="5">
    <location>
        <begin position="173"/>
        <end position="194"/>
    </location>
</feature>
<dbReference type="GO" id="GO:0004930">
    <property type="term" value="F:G protein-coupled receptor activity"/>
    <property type="evidence" value="ECO:0007669"/>
    <property type="project" value="TreeGrafter"/>
</dbReference>
<evidence type="ECO:0000313" key="7">
    <source>
        <dbReference type="Proteomes" id="UP000620124"/>
    </source>
</evidence>
<comment type="subcellular location">
    <subcellularLocation>
        <location evidence="1">Membrane</location>
        <topology evidence="1">Multi-pass membrane protein</topology>
    </subcellularLocation>
</comment>
<keyword evidence="3 5" id="KW-1133">Transmembrane helix</keyword>
<feature type="transmembrane region" description="Helical" evidence="5">
    <location>
        <begin position="123"/>
        <end position="142"/>
    </location>
</feature>
<keyword evidence="7" id="KW-1185">Reference proteome</keyword>
<accession>A0A8H6X2R3</accession>
<dbReference type="PANTHER" id="PTHR23112:SF0">
    <property type="entry name" value="TRANSMEMBRANE PROTEIN 116"/>
    <property type="match status" value="1"/>
</dbReference>
<reference evidence="6" key="1">
    <citation type="submission" date="2020-05" db="EMBL/GenBank/DDBJ databases">
        <title>Mycena genomes resolve the evolution of fungal bioluminescence.</title>
        <authorList>
            <person name="Tsai I.J."/>
        </authorList>
    </citation>
    <scope>NUCLEOTIDE SEQUENCE</scope>
    <source>
        <strain evidence="6">CCC161011</strain>
    </source>
</reference>
<evidence type="ECO:0000313" key="6">
    <source>
        <dbReference type="EMBL" id="KAF7333179.1"/>
    </source>
</evidence>
<keyword evidence="4 5" id="KW-0472">Membrane</keyword>
<name>A0A8H6X2R3_9AGAR</name>
<dbReference type="Gene3D" id="1.20.1070.10">
    <property type="entry name" value="Rhodopsin 7-helix transmembrane proteins"/>
    <property type="match status" value="1"/>
</dbReference>